<sequence>MSSSSLIPYPTSFSDALPILFLEARVHGNGTHQLITQMGVSIDADQCSVGMLKLEVLFFLYETSDKNFVVIR</sequence>
<evidence type="ECO:0000313" key="1">
    <source>
        <dbReference type="Proteomes" id="UP000887579"/>
    </source>
</evidence>
<name>A0AC34F114_9BILA</name>
<proteinExistence type="predicted"/>
<reference evidence="2" key="1">
    <citation type="submission" date="2022-11" db="UniProtKB">
        <authorList>
            <consortium name="WormBaseParasite"/>
        </authorList>
    </citation>
    <scope>IDENTIFICATION</scope>
</reference>
<dbReference type="Proteomes" id="UP000887579">
    <property type="component" value="Unplaced"/>
</dbReference>
<accession>A0AC34F114</accession>
<evidence type="ECO:0000313" key="2">
    <source>
        <dbReference type="WBParaSite" id="ES5_v2.g10675.t1"/>
    </source>
</evidence>
<dbReference type="WBParaSite" id="ES5_v2.g10675.t1">
    <property type="protein sequence ID" value="ES5_v2.g10675.t1"/>
    <property type="gene ID" value="ES5_v2.g10675"/>
</dbReference>
<protein>
    <submittedName>
        <fullName evidence="2">Uncharacterized protein</fullName>
    </submittedName>
</protein>
<organism evidence="1 2">
    <name type="scientific">Panagrolaimus sp. ES5</name>
    <dbReference type="NCBI Taxonomy" id="591445"/>
    <lineage>
        <taxon>Eukaryota</taxon>
        <taxon>Metazoa</taxon>
        <taxon>Ecdysozoa</taxon>
        <taxon>Nematoda</taxon>
        <taxon>Chromadorea</taxon>
        <taxon>Rhabditida</taxon>
        <taxon>Tylenchina</taxon>
        <taxon>Panagrolaimomorpha</taxon>
        <taxon>Panagrolaimoidea</taxon>
        <taxon>Panagrolaimidae</taxon>
        <taxon>Panagrolaimus</taxon>
    </lineage>
</organism>